<sequence length="332" mass="36899">MFFVSFRGVLITPLSGKHKGISHIIRVDISISDKTRVSRHRRELDGAAHTSRDGRSRSSSPNACVGAALLGPTLLTSRAAAPLAYSKQALSLEAPLNSRSRLHYQRFPFGARAHRDLLARNLEVCQTTARHAIWRSFGSFRIRCREVNFANEQEEIALFAEEGGGRHPRGGAGRGGVAACLRRFRETSLSPTGNGCTRTFRGGCLSCRRRDTSTLLPAARREGRPLHKGLPEHPFHAIHLVKEKRLCEIPRMNLCRRDGGTCNTCLFRPHWHEPDVADDTHHIRPSTRSGPSRARPTHPTGSHSSSSFYLPPHRLHVETFRAPGAAWAESSR</sequence>
<feature type="region of interest" description="Disordered" evidence="1">
    <location>
        <begin position="40"/>
        <end position="61"/>
    </location>
</feature>
<evidence type="ECO:0000313" key="2">
    <source>
        <dbReference type="EMBL" id="GBP22544.1"/>
    </source>
</evidence>
<accession>A0A4C1U9D9</accession>
<name>A0A4C1U9D9_EUMVA</name>
<dbReference type="EMBL" id="BGZK01000141">
    <property type="protein sequence ID" value="GBP22544.1"/>
    <property type="molecule type" value="Genomic_DNA"/>
</dbReference>
<proteinExistence type="predicted"/>
<feature type="compositionally biased region" description="Basic and acidic residues" evidence="1">
    <location>
        <begin position="40"/>
        <end position="56"/>
    </location>
</feature>
<evidence type="ECO:0000313" key="3">
    <source>
        <dbReference type="Proteomes" id="UP000299102"/>
    </source>
</evidence>
<comment type="caution">
    <text evidence="2">The sequence shown here is derived from an EMBL/GenBank/DDBJ whole genome shotgun (WGS) entry which is preliminary data.</text>
</comment>
<evidence type="ECO:0000256" key="1">
    <source>
        <dbReference type="SAM" id="MobiDB-lite"/>
    </source>
</evidence>
<keyword evidence="3" id="KW-1185">Reference proteome</keyword>
<protein>
    <submittedName>
        <fullName evidence="2">Uncharacterized protein</fullName>
    </submittedName>
</protein>
<reference evidence="2 3" key="1">
    <citation type="journal article" date="2019" name="Commun. Biol.">
        <title>The bagworm genome reveals a unique fibroin gene that provides high tensile strength.</title>
        <authorList>
            <person name="Kono N."/>
            <person name="Nakamura H."/>
            <person name="Ohtoshi R."/>
            <person name="Tomita M."/>
            <person name="Numata K."/>
            <person name="Arakawa K."/>
        </authorList>
    </citation>
    <scope>NUCLEOTIDE SEQUENCE [LARGE SCALE GENOMIC DNA]</scope>
</reference>
<organism evidence="2 3">
    <name type="scientific">Eumeta variegata</name>
    <name type="common">Bagworm moth</name>
    <name type="synonym">Eumeta japonica</name>
    <dbReference type="NCBI Taxonomy" id="151549"/>
    <lineage>
        <taxon>Eukaryota</taxon>
        <taxon>Metazoa</taxon>
        <taxon>Ecdysozoa</taxon>
        <taxon>Arthropoda</taxon>
        <taxon>Hexapoda</taxon>
        <taxon>Insecta</taxon>
        <taxon>Pterygota</taxon>
        <taxon>Neoptera</taxon>
        <taxon>Endopterygota</taxon>
        <taxon>Lepidoptera</taxon>
        <taxon>Glossata</taxon>
        <taxon>Ditrysia</taxon>
        <taxon>Tineoidea</taxon>
        <taxon>Psychidae</taxon>
        <taxon>Oiketicinae</taxon>
        <taxon>Eumeta</taxon>
    </lineage>
</organism>
<dbReference type="Proteomes" id="UP000299102">
    <property type="component" value="Unassembled WGS sequence"/>
</dbReference>
<dbReference type="AlphaFoldDB" id="A0A4C1U9D9"/>
<gene>
    <name evidence="2" type="ORF">EVAR_84782_1</name>
</gene>
<feature type="region of interest" description="Disordered" evidence="1">
    <location>
        <begin position="276"/>
        <end position="309"/>
    </location>
</feature>